<feature type="region of interest" description="Disordered" evidence="1">
    <location>
        <begin position="1"/>
        <end position="29"/>
    </location>
</feature>
<protein>
    <submittedName>
        <fullName evidence="2">Uncharacterized protein</fullName>
    </submittedName>
</protein>
<comment type="caution">
    <text evidence="2">The sequence shown here is derived from an EMBL/GenBank/DDBJ whole genome shotgun (WGS) entry which is preliminary data.</text>
</comment>
<organism evidence="2 3">
    <name type="scientific">Liparis tanakae</name>
    <name type="common">Tanaka's snailfish</name>
    <dbReference type="NCBI Taxonomy" id="230148"/>
    <lineage>
        <taxon>Eukaryota</taxon>
        <taxon>Metazoa</taxon>
        <taxon>Chordata</taxon>
        <taxon>Craniata</taxon>
        <taxon>Vertebrata</taxon>
        <taxon>Euteleostomi</taxon>
        <taxon>Actinopterygii</taxon>
        <taxon>Neopterygii</taxon>
        <taxon>Teleostei</taxon>
        <taxon>Neoteleostei</taxon>
        <taxon>Acanthomorphata</taxon>
        <taxon>Eupercaria</taxon>
        <taxon>Perciformes</taxon>
        <taxon>Cottioidei</taxon>
        <taxon>Cottales</taxon>
        <taxon>Liparidae</taxon>
        <taxon>Liparis</taxon>
    </lineage>
</organism>
<sequence>MGDAVRDPPSAVGRSTHGSSGKHKDEKQEGTALELTTGHPVCSVCCKHSYRVPLFFPPRVPVTFFDRPVTVSPPPTHTAETATQRRGAASRSGTVKTNSARVHKSRSANIETIRRSHGPSPGNQRGGTLSWNGFHGSDARAGCKPTAPRILCCDTESLGRWYGSPHVSQRAVV</sequence>
<evidence type="ECO:0000313" key="3">
    <source>
        <dbReference type="Proteomes" id="UP000314294"/>
    </source>
</evidence>
<evidence type="ECO:0000256" key="1">
    <source>
        <dbReference type="SAM" id="MobiDB-lite"/>
    </source>
</evidence>
<gene>
    <name evidence="2" type="ORF">EYF80_028222</name>
</gene>
<dbReference type="Proteomes" id="UP000314294">
    <property type="component" value="Unassembled WGS sequence"/>
</dbReference>
<accession>A0A4Z2H7X2</accession>
<keyword evidence="3" id="KW-1185">Reference proteome</keyword>
<name>A0A4Z2H7X2_9TELE</name>
<feature type="region of interest" description="Disordered" evidence="1">
    <location>
        <begin position="67"/>
        <end position="132"/>
    </location>
</feature>
<reference evidence="2 3" key="1">
    <citation type="submission" date="2019-03" db="EMBL/GenBank/DDBJ databases">
        <title>First draft genome of Liparis tanakae, snailfish: a comprehensive survey of snailfish specific genes.</title>
        <authorList>
            <person name="Kim W."/>
            <person name="Song I."/>
            <person name="Jeong J.-H."/>
            <person name="Kim D."/>
            <person name="Kim S."/>
            <person name="Ryu S."/>
            <person name="Song J.Y."/>
            <person name="Lee S.K."/>
        </authorList>
    </citation>
    <scope>NUCLEOTIDE SEQUENCE [LARGE SCALE GENOMIC DNA]</scope>
    <source>
        <tissue evidence="2">Muscle</tissue>
    </source>
</reference>
<dbReference type="AlphaFoldDB" id="A0A4Z2H7X2"/>
<feature type="compositionally biased region" description="Polar residues" evidence="1">
    <location>
        <begin position="121"/>
        <end position="131"/>
    </location>
</feature>
<feature type="compositionally biased region" description="Polar residues" evidence="1">
    <location>
        <begin position="91"/>
        <end position="100"/>
    </location>
</feature>
<proteinExistence type="predicted"/>
<evidence type="ECO:0000313" key="2">
    <source>
        <dbReference type="EMBL" id="TNN61610.1"/>
    </source>
</evidence>
<dbReference type="EMBL" id="SRLO01000313">
    <property type="protein sequence ID" value="TNN61610.1"/>
    <property type="molecule type" value="Genomic_DNA"/>
</dbReference>